<protein>
    <recommendedName>
        <fullName evidence="3">Peptidase C14 caspase domain-containing protein</fullName>
    </recommendedName>
</protein>
<evidence type="ECO:0000259" key="3">
    <source>
        <dbReference type="Pfam" id="PF00656"/>
    </source>
</evidence>
<evidence type="ECO:0000256" key="2">
    <source>
        <dbReference type="SAM" id="MobiDB-lite"/>
    </source>
</evidence>
<dbReference type="PANTHER" id="PTHR48104:SF30">
    <property type="entry name" value="METACASPASE-1"/>
    <property type="match status" value="1"/>
</dbReference>
<keyword evidence="5" id="KW-1185">Reference proteome</keyword>
<accession>A0A8T0GV74</accession>
<dbReference type="InterPro" id="IPR050452">
    <property type="entry name" value="Metacaspase"/>
</dbReference>
<proteinExistence type="inferred from homology"/>
<evidence type="ECO:0000313" key="5">
    <source>
        <dbReference type="Proteomes" id="UP000822688"/>
    </source>
</evidence>
<evidence type="ECO:0000313" key="4">
    <source>
        <dbReference type="EMBL" id="KAG0562910.1"/>
    </source>
</evidence>
<organism evidence="4 5">
    <name type="scientific">Ceratodon purpureus</name>
    <name type="common">Fire moss</name>
    <name type="synonym">Dicranum purpureum</name>
    <dbReference type="NCBI Taxonomy" id="3225"/>
    <lineage>
        <taxon>Eukaryota</taxon>
        <taxon>Viridiplantae</taxon>
        <taxon>Streptophyta</taxon>
        <taxon>Embryophyta</taxon>
        <taxon>Bryophyta</taxon>
        <taxon>Bryophytina</taxon>
        <taxon>Bryopsida</taxon>
        <taxon>Dicranidae</taxon>
        <taxon>Pseudoditrichales</taxon>
        <taxon>Ditrichaceae</taxon>
        <taxon>Ceratodon</taxon>
    </lineage>
</organism>
<feature type="compositionally biased region" description="Gly residues" evidence="2">
    <location>
        <begin position="341"/>
        <end position="351"/>
    </location>
</feature>
<dbReference type="InterPro" id="IPR011600">
    <property type="entry name" value="Pept_C14_caspase"/>
</dbReference>
<dbReference type="SUPFAM" id="SSF52129">
    <property type="entry name" value="Caspase-like"/>
    <property type="match status" value="1"/>
</dbReference>
<comment type="caution">
    <text evidence="4">The sequence shown here is derived from an EMBL/GenBank/DDBJ whole genome shotgun (WGS) entry which is preliminary data.</text>
</comment>
<dbReference type="Proteomes" id="UP000822688">
    <property type="component" value="Chromosome 9"/>
</dbReference>
<dbReference type="AlphaFoldDB" id="A0A8T0GV74"/>
<feature type="region of interest" description="Disordered" evidence="2">
    <location>
        <begin position="174"/>
        <end position="353"/>
    </location>
</feature>
<dbReference type="GO" id="GO:0005737">
    <property type="term" value="C:cytoplasm"/>
    <property type="evidence" value="ECO:0007669"/>
    <property type="project" value="TreeGrafter"/>
</dbReference>
<feature type="domain" description="Peptidase C14 caspase" evidence="3">
    <location>
        <begin position="358"/>
        <end position="541"/>
    </location>
</feature>
<feature type="compositionally biased region" description="Basic and acidic residues" evidence="2">
    <location>
        <begin position="249"/>
        <end position="267"/>
    </location>
</feature>
<evidence type="ECO:0000256" key="1">
    <source>
        <dbReference type="ARBA" id="ARBA00009005"/>
    </source>
</evidence>
<reference evidence="4" key="1">
    <citation type="submission" date="2020-06" db="EMBL/GenBank/DDBJ databases">
        <title>WGS assembly of Ceratodon purpureus strain R40.</title>
        <authorList>
            <person name="Carey S.B."/>
            <person name="Jenkins J."/>
            <person name="Shu S."/>
            <person name="Lovell J.T."/>
            <person name="Sreedasyam A."/>
            <person name="Maumus F."/>
            <person name="Tiley G.P."/>
            <person name="Fernandez-Pozo N."/>
            <person name="Barry K."/>
            <person name="Chen C."/>
            <person name="Wang M."/>
            <person name="Lipzen A."/>
            <person name="Daum C."/>
            <person name="Saski C.A."/>
            <person name="Payton A.C."/>
            <person name="Mcbreen J.C."/>
            <person name="Conrad R.E."/>
            <person name="Kollar L.M."/>
            <person name="Olsson S."/>
            <person name="Huttunen S."/>
            <person name="Landis J.B."/>
            <person name="Wickett N.J."/>
            <person name="Johnson M.G."/>
            <person name="Rensing S.A."/>
            <person name="Grimwood J."/>
            <person name="Schmutz J."/>
            <person name="Mcdaniel S.F."/>
        </authorList>
    </citation>
    <scope>NUCLEOTIDE SEQUENCE</scope>
    <source>
        <strain evidence="4">R40</strain>
    </source>
</reference>
<dbReference type="InterPro" id="IPR029030">
    <property type="entry name" value="Caspase-like_dom_sf"/>
</dbReference>
<gene>
    <name evidence="4" type="ORF">KC19_9G182100</name>
</gene>
<dbReference type="GO" id="GO:0006508">
    <property type="term" value="P:proteolysis"/>
    <property type="evidence" value="ECO:0007669"/>
    <property type="project" value="InterPro"/>
</dbReference>
<feature type="compositionally biased region" description="Basic and acidic residues" evidence="2">
    <location>
        <begin position="209"/>
        <end position="219"/>
    </location>
</feature>
<comment type="similarity">
    <text evidence="1">Belongs to the peptidase C14B family.</text>
</comment>
<dbReference type="EMBL" id="CM026430">
    <property type="protein sequence ID" value="KAG0562910.1"/>
    <property type="molecule type" value="Genomic_DNA"/>
</dbReference>
<name>A0A8T0GV74_CERPU</name>
<dbReference type="PANTHER" id="PTHR48104">
    <property type="entry name" value="METACASPASE-4"/>
    <property type="match status" value="1"/>
</dbReference>
<dbReference type="Gene3D" id="3.40.50.12660">
    <property type="match status" value="2"/>
</dbReference>
<dbReference type="GO" id="GO:0004197">
    <property type="term" value="F:cysteine-type endopeptidase activity"/>
    <property type="evidence" value="ECO:0007669"/>
    <property type="project" value="InterPro"/>
</dbReference>
<sequence length="552" mass="59787">MAKRALLVGCNYPGTKVELHGCANDVKRMHATLTSRFGFDESDVLVLLDTDESGMQPTGQNIRSCLGKLIAGTEPGDILVFHYSGHGTQVPQEAGGPADETGAEEAIVPTDMNLLTDDDFRELVNQIPGGATFTFISDSCHSGGLIDAEKEQIGDSSGGGSGLMGLVSQGLGLQSRDFHFPGGGRRRNEDEEGYEGGRGEGYGEEGYEGEGRRRGRGEEGYGGEEQYGEDEEGYERRGRRREGYEEEEGYGRRRGEEEGYGRRREEEFGGYGGGEAEEFSEELGGRRGRRRGGEEEYEGYGRGSEEEQYAEGFGGGRRRGGEEGYEGYGGRSEEEQYTDELGGGYGGGGYGRSAQRVKSKEIPVDMLTQILSERTGHQVDIGNIRTTLFDMFGDQASPTVKMFANLVLQQLQGGDQGGWMGTVSSLATQFLQGKIDSQDSDQAASYLAPAQNAGDYRPRPQRRSQRAVDVGILLSGCQSNETSADASPSHNPAESYGAFSNAIQTVLSQTDGPISNRDLILQVRKVLQSQGFKQHPCLYSSDENADGPFICN</sequence>
<feature type="domain" description="Peptidase C14 caspase" evidence="3">
    <location>
        <begin position="3"/>
        <end position="161"/>
    </location>
</feature>
<dbReference type="Pfam" id="PF00656">
    <property type="entry name" value="Peptidase_C14"/>
    <property type="match status" value="2"/>
</dbReference>